<keyword evidence="4" id="KW-1185">Reference proteome</keyword>
<evidence type="ECO:0000256" key="1">
    <source>
        <dbReference type="SAM" id="Phobius"/>
    </source>
</evidence>
<keyword evidence="1" id="KW-0812">Transmembrane</keyword>
<keyword evidence="1" id="KW-1133">Transmembrane helix</keyword>
<reference evidence="3 4" key="1">
    <citation type="submission" date="2024-10" db="EMBL/GenBank/DDBJ databases">
        <title>Updated reference genomes for cyclostephanoid diatoms.</title>
        <authorList>
            <person name="Roberts W.R."/>
            <person name="Alverson A.J."/>
        </authorList>
    </citation>
    <scope>NUCLEOTIDE SEQUENCE [LARGE SCALE GENOMIC DNA]</scope>
    <source>
        <strain evidence="3 4">AJA228-03</strain>
    </source>
</reference>
<organism evidence="3 4">
    <name type="scientific">Cyclostephanos tholiformis</name>
    <dbReference type="NCBI Taxonomy" id="382380"/>
    <lineage>
        <taxon>Eukaryota</taxon>
        <taxon>Sar</taxon>
        <taxon>Stramenopiles</taxon>
        <taxon>Ochrophyta</taxon>
        <taxon>Bacillariophyta</taxon>
        <taxon>Coscinodiscophyceae</taxon>
        <taxon>Thalassiosirophycidae</taxon>
        <taxon>Stephanodiscales</taxon>
        <taxon>Stephanodiscaceae</taxon>
        <taxon>Cyclostephanos</taxon>
    </lineage>
</organism>
<evidence type="ECO:0008006" key="5">
    <source>
        <dbReference type="Google" id="ProtNLM"/>
    </source>
</evidence>
<sequence length="518" mass="56299">MTLKLTMKLPTLNATHPLLLFLACTMLLDASNGYQRWPCRWASAIRSQFQLPDCRAHDLDVDLPIGMASFLMAHDAATGYLDVNGSGGRDDDGLVEIYCGEYGDIDETINGGNGASGGGDNGGNQWSEAIATRMLSLYGKTQTGNAYDQLNNGARALDLRPKVYNNGTVGFHHGSLIDVPLRSITLGGILDDVIRWCNDNPTELVLLFHSELAHESGYDGLSTLVAYDEYTYYYDGIARMKAVYGRHGVPYHPCESLSGLTVGDVMAMADLSNTGRGRGYMLAVDRHDMYASFCGKANWVQSQLVTCHSSIYGAGGKTSYTHCTDTKGSDGQSKLSALQAYAKACTNNDASDNYDSLGPPADTSHYPFNQIQGLWQVDAESIRIGILRAQSNLLDDNRRSGVNGEMVKMAYEDEFDTVSIFAMDNVALNGNAMFSVLRNACGQSSATATPDDEPWACGVDLPMPKVITPRALPMAWDIVLLVTSSALALMMSVMIVQAYRLRDKGPQEHRLVCNGHLI</sequence>
<evidence type="ECO:0000313" key="4">
    <source>
        <dbReference type="Proteomes" id="UP001530377"/>
    </source>
</evidence>
<keyword evidence="1" id="KW-0472">Membrane</keyword>
<accession>A0ABD3RCH1</accession>
<name>A0ABD3RCH1_9STRA</name>
<feature type="transmembrane region" description="Helical" evidence="1">
    <location>
        <begin position="474"/>
        <end position="496"/>
    </location>
</feature>
<gene>
    <name evidence="3" type="ORF">ACHAXA_003281</name>
</gene>
<dbReference type="InterPro" id="IPR017946">
    <property type="entry name" value="PLC-like_Pdiesterase_TIM-brl"/>
</dbReference>
<dbReference type="PANTHER" id="PTHR13593:SF113">
    <property type="entry name" value="SI:DKEY-266F7.9"/>
    <property type="match status" value="1"/>
</dbReference>
<dbReference type="Proteomes" id="UP001530377">
    <property type="component" value="Unassembled WGS sequence"/>
</dbReference>
<dbReference type="InterPro" id="IPR051057">
    <property type="entry name" value="PI-PLC_domain"/>
</dbReference>
<dbReference type="Gene3D" id="3.20.20.190">
    <property type="entry name" value="Phosphatidylinositol (PI) phosphodiesterase"/>
    <property type="match status" value="1"/>
</dbReference>
<protein>
    <recommendedName>
        <fullName evidence="5">PLC-like phosphodiesterase</fullName>
    </recommendedName>
</protein>
<dbReference type="SUPFAM" id="SSF51695">
    <property type="entry name" value="PLC-like phosphodiesterases"/>
    <property type="match status" value="1"/>
</dbReference>
<comment type="caution">
    <text evidence="3">The sequence shown here is derived from an EMBL/GenBank/DDBJ whole genome shotgun (WGS) entry which is preliminary data.</text>
</comment>
<evidence type="ECO:0000313" key="3">
    <source>
        <dbReference type="EMBL" id="KAL3810677.1"/>
    </source>
</evidence>
<dbReference type="AlphaFoldDB" id="A0ABD3RCH1"/>
<feature type="signal peptide" evidence="2">
    <location>
        <begin position="1"/>
        <end position="30"/>
    </location>
</feature>
<proteinExistence type="predicted"/>
<keyword evidence="2" id="KW-0732">Signal</keyword>
<dbReference type="PROSITE" id="PS51257">
    <property type="entry name" value="PROKAR_LIPOPROTEIN"/>
    <property type="match status" value="1"/>
</dbReference>
<evidence type="ECO:0000256" key="2">
    <source>
        <dbReference type="SAM" id="SignalP"/>
    </source>
</evidence>
<feature type="chain" id="PRO_5044855186" description="PLC-like phosphodiesterase" evidence="2">
    <location>
        <begin position="31"/>
        <end position="518"/>
    </location>
</feature>
<dbReference type="PANTHER" id="PTHR13593">
    <property type="match status" value="1"/>
</dbReference>
<dbReference type="EMBL" id="JALLPB020000312">
    <property type="protein sequence ID" value="KAL3810677.1"/>
    <property type="molecule type" value="Genomic_DNA"/>
</dbReference>